<proteinExistence type="predicted"/>
<name>A0A182W7W0_9DIPT</name>
<dbReference type="VEuPathDB" id="VectorBase:AMIN006433"/>
<sequence length="145" mass="16605">MDLLQKENVETKVFEVRHCNCRDIRSAALQRKHSSSTAYSHGLDYGRLMDLPEFEDIMHFQGNVKPVHVVIADGGPDENPRFRKVIDVAIHNFRKYKLDALFVATNAPGRSAFNRVERRMAPLSRELVGLVLPHDHYGSHLDDKL</sequence>
<evidence type="ECO:0000313" key="2">
    <source>
        <dbReference type="Proteomes" id="UP000075920"/>
    </source>
</evidence>
<reference evidence="2" key="1">
    <citation type="submission" date="2013-03" db="EMBL/GenBank/DDBJ databases">
        <title>The Genome Sequence of Anopheles minimus MINIMUS1.</title>
        <authorList>
            <consortium name="The Broad Institute Genomics Platform"/>
            <person name="Neafsey D.E."/>
            <person name="Walton C."/>
            <person name="Walker B."/>
            <person name="Young S.K."/>
            <person name="Zeng Q."/>
            <person name="Gargeya S."/>
            <person name="Fitzgerald M."/>
            <person name="Haas B."/>
            <person name="Abouelleil A."/>
            <person name="Allen A.W."/>
            <person name="Alvarado L."/>
            <person name="Arachchi H.M."/>
            <person name="Berlin A.M."/>
            <person name="Chapman S.B."/>
            <person name="Gainer-Dewar J."/>
            <person name="Goldberg J."/>
            <person name="Griggs A."/>
            <person name="Gujja S."/>
            <person name="Hansen M."/>
            <person name="Howarth C."/>
            <person name="Imamovic A."/>
            <person name="Ireland A."/>
            <person name="Larimer J."/>
            <person name="McCowan C."/>
            <person name="Murphy C."/>
            <person name="Pearson M."/>
            <person name="Poon T.W."/>
            <person name="Priest M."/>
            <person name="Roberts A."/>
            <person name="Saif S."/>
            <person name="Shea T."/>
            <person name="Sisk P."/>
            <person name="Sykes S."/>
            <person name="Wortman J."/>
            <person name="Nusbaum C."/>
            <person name="Birren B."/>
        </authorList>
    </citation>
    <scope>NUCLEOTIDE SEQUENCE [LARGE SCALE GENOMIC DNA]</scope>
    <source>
        <strain evidence="2">MINIMUS1</strain>
    </source>
</reference>
<protein>
    <submittedName>
        <fullName evidence="1">Uncharacterized protein</fullName>
    </submittedName>
</protein>
<dbReference type="AlphaFoldDB" id="A0A182W7W0"/>
<dbReference type="EnsemblMetazoa" id="AMIN006433-RA">
    <property type="protein sequence ID" value="AMIN006433-PA"/>
    <property type="gene ID" value="AMIN006433"/>
</dbReference>
<accession>A0A182W7W0</accession>
<dbReference type="Proteomes" id="UP000075920">
    <property type="component" value="Unassembled WGS sequence"/>
</dbReference>
<keyword evidence="2" id="KW-1185">Reference proteome</keyword>
<dbReference type="PANTHER" id="PTHR46954:SF1">
    <property type="entry name" value="C2H2-TYPE DOMAIN-CONTAINING PROTEIN"/>
    <property type="match status" value="1"/>
</dbReference>
<dbReference type="STRING" id="112268.A0A182W7W0"/>
<evidence type="ECO:0000313" key="1">
    <source>
        <dbReference type="EnsemblMetazoa" id="AMIN006433-PA"/>
    </source>
</evidence>
<reference evidence="1" key="2">
    <citation type="submission" date="2020-05" db="UniProtKB">
        <authorList>
            <consortium name="EnsemblMetazoa"/>
        </authorList>
    </citation>
    <scope>IDENTIFICATION</scope>
    <source>
        <strain evidence="1">MINIMUS1</strain>
    </source>
</reference>
<dbReference type="PANTHER" id="PTHR46954">
    <property type="entry name" value="C2H2-TYPE DOMAIN-CONTAINING PROTEIN"/>
    <property type="match status" value="1"/>
</dbReference>
<organism evidence="1 2">
    <name type="scientific">Anopheles minimus</name>
    <dbReference type="NCBI Taxonomy" id="112268"/>
    <lineage>
        <taxon>Eukaryota</taxon>
        <taxon>Metazoa</taxon>
        <taxon>Ecdysozoa</taxon>
        <taxon>Arthropoda</taxon>
        <taxon>Hexapoda</taxon>
        <taxon>Insecta</taxon>
        <taxon>Pterygota</taxon>
        <taxon>Neoptera</taxon>
        <taxon>Endopterygota</taxon>
        <taxon>Diptera</taxon>
        <taxon>Nematocera</taxon>
        <taxon>Culicoidea</taxon>
        <taxon>Culicidae</taxon>
        <taxon>Anophelinae</taxon>
        <taxon>Anopheles</taxon>
    </lineage>
</organism>